<dbReference type="CDD" id="cd02511">
    <property type="entry name" value="Beta4Glucosyltransferase"/>
    <property type="match status" value="1"/>
</dbReference>
<dbReference type="EMBL" id="JAIRBC010000004">
    <property type="protein sequence ID" value="MCG2459877.1"/>
    <property type="molecule type" value="Genomic_DNA"/>
</dbReference>
<dbReference type="PANTHER" id="PTHR43630:SF2">
    <property type="entry name" value="GLYCOSYLTRANSFERASE"/>
    <property type="match status" value="1"/>
</dbReference>
<comment type="caution">
    <text evidence="3">The sequence shown here is derived from an EMBL/GenBank/DDBJ whole genome shotgun (WGS) entry which is preliminary data.</text>
</comment>
<evidence type="ECO:0000256" key="1">
    <source>
        <dbReference type="ARBA" id="ARBA00038494"/>
    </source>
</evidence>
<reference evidence="3" key="1">
    <citation type="submission" date="2023-02" db="EMBL/GenBank/DDBJ databases">
        <title>Genome of Flavobacteriaceae gen. nov. sp. strain F89.</title>
        <authorList>
            <person name="Wang Y."/>
        </authorList>
    </citation>
    <scope>NUCLEOTIDE SEQUENCE</scope>
    <source>
        <strain evidence="3">F89</strain>
    </source>
</reference>
<dbReference type="InterPro" id="IPR001173">
    <property type="entry name" value="Glyco_trans_2-like"/>
</dbReference>
<proteinExistence type="inferred from homology"/>
<organism evidence="3 4">
    <name type="scientific">Cerina litoralis</name>
    <dbReference type="NCBI Taxonomy" id="2874477"/>
    <lineage>
        <taxon>Bacteria</taxon>
        <taxon>Pseudomonadati</taxon>
        <taxon>Bacteroidota</taxon>
        <taxon>Flavobacteriia</taxon>
        <taxon>Flavobacteriales</taxon>
        <taxon>Flavobacteriaceae</taxon>
        <taxon>Cerina</taxon>
    </lineage>
</organism>
<comment type="similarity">
    <text evidence="1">Belongs to the glycosyltransferase 2 family. WaaE/KdtX subfamily.</text>
</comment>
<name>A0AAE3EUH2_9FLAO</name>
<evidence type="ECO:0000313" key="4">
    <source>
        <dbReference type="Proteomes" id="UP001200642"/>
    </source>
</evidence>
<feature type="domain" description="Glycosyltransferase 2-like" evidence="2">
    <location>
        <begin position="12"/>
        <end position="128"/>
    </location>
</feature>
<dbReference type="SUPFAM" id="SSF53448">
    <property type="entry name" value="Nucleotide-diphospho-sugar transferases"/>
    <property type="match status" value="1"/>
</dbReference>
<dbReference type="Proteomes" id="UP001200642">
    <property type="component" value="Unassembled WGS sequence"/>
</dbReference>
<evidence type="ECO:0000313" key="3">
    <source>
        <dbReference type="EMBL" id="MCG2459877.1"/>
    </source>
</evidence>
<evidence type="ECO:0000259" key="2">
    <source>
        <dbReference type="Pfam" id="PF00535"/>
    </source>
</evidence>
<sequence length="261" mass="31031">MEHPALGKNKISALLITYNEIHNIDGVLNNIAFADEVIVVDSYSTDGTVERIRQYPNVKLIQRPFKNYTDQKAFTLDQANNEWVLFLDADERVTEDLKMEILTITQSKDRSDAAYYFRRTFMFQDRVLRFSGWQWDKNYRLFKKDKVRFTQDRLVHETLEVNGTSGILKNKLIHYSYKDYEDYKGKMIKYGQLKAQEELQKGYSPNIYHFVLKPTYRFVNHFILKLGFLDGKKGLIISYLNALSAYWRYKELKRLQNDLKD</sequence>
<gene>
    <name evidence="3" type="ORF">K8352_03890</name>
</gene>
<keyword evidence="4" id="KW-1185">Reference proteome</keyword>
<dbReference type="Gene3D" id="3.90.550.10">
    <property type="entry name" value="Spore Coat Polysaccharide Biosynthesis Protein SpsA, Chain A"/>
    <property type="match status" value="1"/>
</dbReference>
<protein>
    <submittedName>
        <fullName evidence="3">Glycosyltransferase family 2 protein</fullName>
    </submittedName>
</protein>
<dbReference type="InterPro" id="IPR029044">
    <property type="entry name" value="Nucleotide-diphossugar_trans"/>
</dbReference>
<dbReference type="PANTHER" id="PTHR43630">
    <property type="entry name" value="POLY-BETA-1,6-N-ACETYL-D-GLUCOSAMINE SYNTHASE"/>
    <property type="match status" value="1"/>
</dbReference>
<dbReference type="AlphaFoldDB" id="A0AAE3EUH2"/>
<dbReference type="Pfam" id="PF00535">
    <property type="entry name" value="Glycos_transf_2"/>
    <property type="match status" value="1"/>
</dbReference>
<accession>A0AAE3EUH2</accession>